<dbReference type="SUPFAM" id="SSF55681">
    <property type="entry name" value="Class II aaRS and biotin synthetases"/>
    <property type="match status" value="1"/>
</dbReference>
<dbReference type="NCBIfam" id="TIGR00121">
    <property type="entry name" value="birA_ligase"/>
    <property type="match status" value="1"/>
</dbReference>
<accession>A0A1B9DGG8</accession>
<dbReference type="STRING" id="551990.SAMN05192550_1943"/>
<dbReference type="Proteomes" id="UP000182367">
    <property type="component" value="Unassembled WGS sequence"/>
</dbReference>
<dbReference type="CDD" id="cd16442">
    <property type="entry name" value="BPL"/>
    <property type="match status" value="1"/>
</dbReference>
<dbReference type="PANTHER" id="PTHR12835">
    <property type="entry name" value="BIOTIN PROTEIN LIGASE"/>
    <property type="match status" value="1"/>
</dbReference>
<dbReference type="GO" id="GO:0004077">
    <property type="term" value="F:biotin--[biotin carboxyl-carrier protein] ligase activity"/>
    <property type="evidence" value="ECO:0007669"/>
    <property type="project" value="InterPro"/>
</dbReference>
<gene>
    <name evidence="3" type="primary">birA</name>
    <name evidence="4" type="ORF">FBGL_14530</name>
    <name evidence="3" type="ORF">FGL01_17180</name>
    <name evidence="5" type="ORF">SAMN05192550_1943</name>
</gene>
<dbReference type="RefSeq" id="WP_066329671.1">
    <property type="nucleotide sequence ID" value="NZ_BJVF01000002.1"/>
</dbReference>
<dbReference type="EMBL" id="LVEO01000029">
    <property type="protein sequence ID" value="OCB68802.1"/>
    <property type="molecule type" value="Genomic_DNA"/>
</dbReference>
<dbReference type="EMBL" id="BJVF01000002">
    <property type="protein sequence ID" value="GEL10979.1"/>
    <property type="molecule type" value="Genomic_DNA"/>
</dbReference>
<dbReference type="Gene3D" id="3.30.930.10">
    <property type="entry name" value="Bira Bifunctional Protein, Domain 2"/>
    <property type="match status" value="1"/>
</dbReference>
<evidence type="ECO:0000313" key="6">
    <source>
        <dbReference type="Proteomes" id="UP000093226"/>
    </source>
</evidence>
<evidence type="ECO:0000259" key="2">
    <source>
        <dbReference type="PROSITE" id="PS51733"/>
    </source>
</evidence>
<name>A0A1B9DGG8_9FLAO</name>
<reference evidence="4" key="2">
    <citation type="submission" date="2016-03" db="EMBL/GenBank/DDBJ databases">
        <authorList>
            <person name="Ploux O."/>
        </authorList>
    </citation>
    <scope>NUCLEOTIDE SEQUENCE</scope>
    <source>
        <strain evidence="4">NBRC 105008</strain>
    </source>
</reference>
<reference evidence="5 7" key="3">
    <citation type="submission" date="2016-10" db="EMBL/GenBank/DDBJ databases">
        <authorList>
            <person name="Varghese N."/>
            <person name="Submissions S."/>
        </authorList>
    </citation>
    <scope>NUCLEOTIDE SEQUENCE [LARGE SCALE GENOMIC DNA]</scope>
    <source>
        <strain evidence="5 7">Gm-149</strain>
    </source>
</reference>
<evidence type="ECO:0000313" key="4">
    <source>
        <dbReference type="EMBL" id="OCB68802.1"/>
    </source>
</evidence>
<evidence type="ECO:0000256" key="1">
    <source>
        <dbReference type="ARBA" id="ARBA00022598"/>
    </source>
</evidence>
<keyword evidence="7" id="KW-1185">Reference proteome</keyword>
<dbReference type="OrthoDB" id="9807064at2"/>
<dbReference type="InterPro" id="IPR045864">
    <property type="entry name" value="aa-tRNA-synth_II/BPL/LPL"/>
</dbReference>
<organism evidence="4 6">
    <name type="scientific">Flavobacterium glycines</name>
    <dbReference type="NCBI Taxonomy" id="551990"/>
    <lineage>
        <taxon>Bacteria</taxon>
        <taxon>Pseudomonadati</taxon>
        <taxon>Bacteroidota</taxon>
        <taxon>Flavobacteriia</taxon>
        <taxon>Flavobacteriales</taxon>
        <taxon>Flavobacteriaceae</taxon>
        <taxon>Flavobacterium</taxon>
    </lineage>
</organism>
<sequence>MKLIKLDAIDSTNDFLKGLSATEELENFTVVTAENQTKGRGQMGAVWNSEKSKNLIMSVFVKDLLVGVEAIYNFNIATTLTLIQVLKTFNIPNLSIKWPNDIMSANFKIAGILIENSFKSDGTISSVIGIGLNVNQTDFENLPKASSMAVVVNSTFDKDELVVLIVERLKVNLGLVASNPEYLWNEYFKLLFKKGIPMPFKTETEKAFMGIIQGVTQKGKLVVLLEDDTFAEYDIKEIQMLY</sequence>
<evidence type="ECO:0000313" key="5">
    <source>
        <dbReference type="EMBL" id="SDJ33962.1"/>
    </source>
</evidence>
<reference evidence="3 8" key="4">
    <citation type="submission" date="2019-07" db="EMBL/GenBank/DDBJ databases">
        <title>Whole genome shotgun sequence of Flavobacterium glycines NBRC 105008.</title>
        <authorList>
            <person name="Hosoyama A."/>
            <person name="Uohara A."/>
            <person name="Ohji S."/>
            <person name="Ichikawa N."/>
        </authorList>
    </citation>
    <scope>NUCLEOTIDE SEQUENCE [LARGE SCALE GENOMIC DNA]</scope>
    <source>
        <strain evidence="3 8">NBRC 105008</strain>
    </source>
</reference>
<dbReference type="Pfam" id="PF03099">
    <property type="entry name" value="BPL_LplA_LipB"/>
    <property type="match status" value="1"/>
</dbReference>
<dbReference type="Proteomes" id="UP000093226">
    <property type="component" value="Unassembled WGS sequence"/>
</dbReference>
<evidence type="ECO:0000313" key="7">
    <source>
        <dbReference type="Proteomes" id="UP000182367"/>
    </source>
</evidence>
<dbReference type="Proteomes" id="UP000321579">
    <property type="component" value="Unassembled WGS sequence"/>
</dbReference>
<protein>
    <submittedName>
        <fullName evidence="4">Biotin--[acetyl-CoA-carboxylase] ligase</fullName>
    </submittedName>
    <submittedName>
        <fullName evidence="5">BirA family transcriptional regulator, biotin operon repressor / biotin-[acetyl-CoA-carboxylase] ligase</fullName>
    </submittedName>
</protein>
<evidence type="ECO:0000313" key="3">
    <source>
        <dbReference type="EMBL" id="GEL10979.1"/>
    </source>
</evidence>
<comment type="caution">
    <text evidence="4">The sequence shown here is derived from an EMBL/GenBank/DDBJ whole genome shotgun (WGS) entry which is preliminary data.</text>
</comment>
<dbReference type="GO" id="GO:0005737">
    <property type="term" value="C:cytoplasm"/>
    <property type="evidence" value="ECO:0007669"/>
    <property type="project" value="TreeGrafter"/>
</dbReference>
<dbReference type="PROSITE" id="PS51733">
    <property type="entry name" value="BPL_LPL_CATALYTIC"/>
    <property type="match status" value="1"/>
</dbReference>
<feature type="domain" description="BPL/LPL catalytic" evidence="2">
    <location>
        <begin position="1"/>
        <end position="177"/>
    </location>
</feature>
<dbReference type="InterPro" id="IPR004143">
    <property type="entry name" value="BPL_LPL_catalytic"/>
</dbReference>
<dbReference type="EMBL" id="FNEO01000002">
    <property type="protein sequence ID" value="SDJ33962.1"/>
    <property type="molecule type" value="Genomic_DNA"/>
</dbReference>
<dbReference type="AlphaFoldDB" id="A0A1B9DGG8"/>
<keyword evidence="1 4" id="KW-0436">Ligase</keyword>
<dbReference type="InterPro" id="IPR004408">
    <property type="entry name" value="Biotin_CoA_COase_ligase"/>
</dbReference>
<evidence type="ECO:0000313" key="8">
    <source>
        <dbReference type="Proteomes" id="UP000321579"/>
    </source>
</evidence>
<proteinExistence type="predicted"/>
<reference evidence="6" key="1">
    <citation type="submission" date="2016-03" db="EMBL/GenBank/DDBJ databases">
        <title>Draft genome sequence of Paenibacillus glacialis DSM 22343.</title>
        <authorList>
            <person name="Shin S.-K."/>
            <person name="Yi H."/>
        </authorList>
    </citation>
    <scope>NUCLEOTIDE SEQUENCE [LARGE SCALE GENOMIC DNA]</scope>
    <source>
        <strain evidence="6">NBRC 105008</strain>
    </source>
</reference>
<dbReference type="PANTHER" id="PTHR12835:SF5">
    <property type="entry name" value="BIOTIN--PROTEIN LIGASE"/>
    <property type="match status" value="1"/>
</dbReference>